<proteinExistence type="predicted"/>
<dbReference type="PROSITE" id="PS50231">
    <property type="entry name" value="RICIN_B_LECTIN"/>
    <property type="match status" value="1"/>
</dbReference>
<dbReference type="AlphaFoldDB" id="N1QQ90"/>
<dbReference type="EnsemblPlants" id="EMT02688">
    <property type="protein sequence ID" value="EMT02688"/>
    <property type="gene ID" value="F775_21638"/>
</dbReference>
<reference evidence="1" key="1">
    <citation type="submission" date="2015-06" db="UniProtKB">
        <authorList>
            <consortium name="EnsemblPlants"/>
        </authorList>
    </citation>
    <scope>IDENTIFICATION</scope>
</reference>
<dbReference type="InterPro" id="IPR035992">
    <property type="entry name" value="Ricin_B-like_lectins"/>
</dbReference>
<dbReference type="PANTHER" id="PTHR31257:SF13">
    <property type="entry name" value="OS03G0325900 PROTEIN"/>
    <property type="match status" value="1"/>
</dbReference>
<protein>
    <submittedName>
        <fullName evidence="1">Uncharacterized protein</fullName>
    </submittedName>
</protein>
<dbReference type="Gene3D" id="2.80.10.50">
    <property type="match status" value="1"/>
</dbReference>
<dbReference type="ExpressionAtlas" id="N1QQ90">
    <property type="expression patterns" value="baseline"/>
</dbReference>
<sequence>MAYTFRIHCRASDDHSLALIDGQVVLAAADPGDDRQASLPSVRWYKDVMYAGGLKDEAGNPAFALVNKATGDALKHSLGYHLPVRAIRFNPGCLDESVLWSESRDVAGGFSRVHMVNNMEYIFDAERGGSEYGGPRDGTRLILFRWIRGDNQLWRISDEPAGRGPPMRVSSECNQELSLTVRDGAAVLASTDLEDDKQAWIQSFRNTERVTDSEGRSSFVLVNEATGKALRRSHGDQKLQVVGYCPDSVDVALLWTRGGDLGEGYHCIRRVSDLGYVLDAAEGVPETGGAHDGTPVILFPANGGPNQKWKMTPFH</sequence>
<dbReference type="PANTHER" id="PTHR31257">
    <property type="entry name" value="RICIN B-LIKE LECTIN EULS3"/>
    <property type="match status" value="1"/>
</dbReference>
<dbReference type="CDD" id="cd23431">
    <property type="entry name" value="beta-trefoil_Ricin_AtEULS3-like"/>
    <property type="match status" value="2"/>
</dbReference>
<name>N1QQ90_AEGTA</name>
<organism evidence="1">
    <name type="scientific">Aegilops tauschii</name>
    <name type="common">Tausch's goatgrass</name>
    <name type="synonym">Aegilops squarrosa</name>
    <dbReference type="NCBI Taxonomy" id="37682"/>
    <lineage>
        <taxon>Eukaryota</taxon>
        <taxon>Viridiplantae</taxon>
        <taxon>Streptophyta</taxon>
        <taxon>Embryophyta</taxon>
        <taxon>Tracheophyta</taxon>
        <taxon>Spermatophyta</taxon>
        <taxon>Magnoliopsida</taxon>
        <taxon>Liliopsida</taxon>
        <taxon>Poales</taxon>
        <taxon>Poaceae</taxon>
        <taxon>BOP clade</taxon>
        <taxon>Pooideae</taxon>
        <taxon>Triticodae</taxon>
        <taxon>Triticeae</taxon>
        <taxon>Triticinae</taxon>
        <taxon>Aegilops</taxon>
    </lineage>
</organism>
<evidence type="ECO:0000313" key="1">
    <source>
        <dbReference type="EnsemblPlants" id="EMT02688"/>
    </source>
</evidence>
<dbReference type="InterPro" id="IPR040249">
    <property type="entry name" value="Ricin_B-like_lectin_EULS3-like"/>
</dbReference>
<dbReference type="SUPFAM" id="SSF50370">
    <property type="entry name" value="Ricin B-like lectins"/>
    <property type="match status" value="2"/>
</dbReference>
<accession>N1QQ90</accession>